<comment type="caution">
    <text evidence="1">The sequence shown here is derived from an EMBL/GenBank/DDBJ whole genome shotgun (WGS) entry which is preliminary data.</text>
</comment>
<dbReference type="EMBL" id="JBHLUH010000004">
    <property type="protein sequence ID" value="MFC0526833.1"/>
    <property type="molecule type" value="Genomic_DNA"/>
</dbReference>
<reference evidence="1 2" key="1">
    <citation type="submission" date="2024-09" db="EMBL/GenBank/DDBJ databases">
        <authorList>
            <person name="Sun Q."/>
            <person name="Mori K."/>
        </authorList>
    </citation>
    <scope>NUCLEOTIDE SEQUENCE [LARGE SCALE GENOMIC DNA]</scope>
    <source>
        <strain evidence="1 2">TBRC 3947</strain>
    </source>
</reference>
<evidence type="ECO:0000313" key="1">
    <source>
        <dbReference type="EMBL" id="MFC0526833.1"/>
    </source>
</evidence>
<proteinExistence type="predicted"/>
<dbReference type="Proteomes" id="UP001589867">
    <property type="component" value="Unassembled WGS sequence"/>
</dbReference>
<dbReference type="RefSeq" id="WP_377245421.1">
    <property type="nucleotide sequence ID" value="NZ_JBHLUH010000004.1"/>
</dbReference>
<evidence type="ECO:0000313" key="2">
    <source>
        <dbReference type="Proteomes" id="UP001589867"/>
    </source>
</evidence>
<organism evidence="1 2">
    <name type="scientific">Phytohabitans kaempferiae</name>
    <dbReference type="NCBI Taxonomy" id="1620943"/>
    <lineage>
        <taxon>Bacteria</taxon>
        <taxon>Bacillati</taxon>
        <taxon>Actinomycetota</taxon>
        <taxon>Actinomycetes</taxon>
        <taxon>Micromonosporales</taxon>
        <taxon>Micromonosporaceae</taxon>
    </lineage>
</organism>
<protein>
    <submittedName>
        <fullName evidence="1">Uncharacterized protein</fullName>
    </submittedName>
</protein>
<keyword evidence="2" id="KW-1185">Reference proteome</keyword>
<name>A0ABV6LX79_9ACTN</name>
<sequence>MSTPPLMSRDEVDRAIVGLVAAYDRISAAMFEMDAHPALVLLRGGGLRGRTAEVANEVLAAVEVLWSQFTALGAQLDRAKTVRAERSRPGDSELRLLTSVLRHPIVGLSASGLVLDSLAGGTPASWQTVPGLASDLETVADEVVRALGEVDAASARIATAYAQPLSALEKARAGAVDLGGDALKGSDVDGLAQKLSDAHAEALLDPIGASAPPPGLVSEIEALTARIASLAALRSAYPDRIQSLTTAVDEVAAAEAKTREAYAMAEAKIANTGLPPAPDATGGLRAHLAQLGQLQREGRWLRLVDELSIVERSVARAKERAAHLFEAADGLMQRRTELRGRLDAYRARAGRMGLVEHDELAAKHRAARDLLYTSPCDLPAATRAVVAYQRYLNQLTERGNP</sequence>
<gene>
    <name evidence="1" type="ORF">ACFFIA_04090</name>
</gene>
<accession>A0ABV6LX79</accession>